<name>A0A151SW23_CAJCA</name>
<sequence>MSGEGDPSFNIHSFLYLHPNENPGMAFVSPSLDSTNYHSWSKFIIIALSAKNKEEFIDGSASQPLPSYHTYGAWKCCNHMVVSWLVHFVSSLICQSILWMDYAKEIWRDLKSRYSQGDLLFTLQLEASSIK</sequence>
<keyword evidence="3" id="KW-1185">Reference proteome</keyword>
<dbReference type="Gramene" id="C.cajan_13984.t">
    <property type="protein sequence ID" value="C.cajan_13984.t.cds1"/>
    <property type="gene ID" value="C.cajan_13984"/>
</dbReference>
<gene>
    <name evidence="2" type="ORF">KK1_014407</name>
</gene>
<dbReference type="AlphaFoldDB" id="A0A151SW23"/>
<proteinExistence type="predicted"/>
<organism evidence="2 3">
    <name type="scientific">Cajanus cajan</name>
    <name type="common">Pigeon pea</name>
    <name type="synonym">Cajanus indicus</name>
    <dbReference type="NCBI Taxonomy" id="3821"/>
    <lineage>
        <taxon>Eukaryota</taxon>
        <taxon>Viridiplantae</taxon>
        <taxon>Streptophyta</taxon>
        <taxon>Embryophyta</taxon>
        <taxon>Tracheophyta</taxon>
        <taxon>Spermatophyta</taxon>
        <taxon>Magnoliopsida</taxon>
        <taxon>eudicotyledons</taxon>
        <taxon>Gunneridae</taxon>
        <taxon>Pentapetalae</taxon>
        <taxon>rosids</taxon>
        <taxon>fabids</taxon>
        <taxon>Fabales</taxon>
        <taxon>Fabaceae</taxon>
        <taxon>Papilionoideae</taxon>
        <taxon>50 kb inversion clade</taxon>
        <taxon>NPAAA clade</taxon>
        <taxon>indigoferoid/millettioid clade</taxon>
        <taxon>Phaseoleae</taxon>
        <taxon>Cajanus</taxon>
    </lineage>
</organism>
<dbReference type="PANTHER" id="PTHR37610">
    <property type="entry name" value="CCHC-TYPE DOMAIN-CONTAINING PROTEIN"/>
    <property type="match status" value="1"/>
</dbReference>
<reference evidence="2 3" key="1">
    <citation type="journal article" date="2012" name="Nat. Biotechnol.">
        <title>Draft genome sequence of pigeonpea (Cajanus cajan), an orphan legume crop of resource-poor farmers.</title>
        <authorList>
            <person name="Varshney R.K."/>
            <person name="Chen W."/>
            <person name="Li Y."/>
            <person name="Bharti A.K."/>
            <person name="Saxena R.K."/>
            <person name="Schlueter J.A."/>
            <person name="Donoghue M.T."/>
            <person name="Azam S."/>
            <person name="Fan G."/>
            <person name="Whaley A.M."/>
            <person name="Farmer A.D."/>
            <person name="Sheridan J."/>
            <person name="Iwata A."/>
            <person name="Tuteja R."/>
            <person name="Penmetsa R.V."/>
            <person name="Wu W."/>
            <person name="Upadhyaya H.D."/>
            <person name="Yang S.P."/>
            <person name="Shah T."/>
            <person name="Saxena K.B."/>
            <person name="Michael T."/>
            <person name="McCombie W.R."/>
            <person name="Yang B."/>
            <person name="Zhang G."/>
            <person name="Yang H."/>
            <person name="Wang J."/>
            <person name="Spillane C."/>
            <person name="Cook D.R."/>
            <person name="May G.D."/>
            <person name="Xu X."/>
            <person name="Jackson S.A."/>
        </authorList>
    </citation>
    <scope>NUCLEOTIDE SEQUENCE [LARGE SCALE GENOMIC DNA]</scope>
    <source>
        <strain evidence="3">cv. Asha</strain>
    </source>
</reference>
<accession>A0A151SW23</accession>
<evidence type="ECO:0000313" key="2">
    <source>
        <dbReference type="EMBL" id="KYP58982.1"/>
    </source>
</evidence>
<dbReference type="PANTHER" id="PTHR37610:SF55">
    <property type="entry name" value="RETROTRANSPOSON COPIA-LIKE N-TERMINAL DOMAIN-CONTAINING PROTEIN"/>
    <property type="match status" value="1"/>
</dbReference>
<evidence type="ECO:0000259" key="1">
    <source>
        <dbReference type="Pfam" id="PF14244"/>
    </source>
</evidence>
<protein>
    <recommendedName>
        <fullName evidence="1">Retrotransposon Copia-like N-terminal domain-containing protein</fullName>
    </recommendedName>
</protein>
<dbReference type="Proteomes" id="UP000075243">
    <property type="component" value="Chromosome 10"/>
</dbReference>
<dbReference type="Pfam" id="PF14244">
    <property type="entry name" value="Retrotran_gag_3"/>
    <property type="match status" value="1"/>
</dbReference>
<dbReference type="OMA" id="PNENPGM"/>
<dbReference type="EMBL" id="CM003612">
    <property type="protein sequence ID" value="KYP58982.1"/>
    <property type="molecule type" value="Genomic_DNA"/>
</dbReference>
<feature type="domain" description="Retrotransposon Copia-like N-terminal" evidence="1">
    <location>
        <begin position="18"/>
        <end position="64"/>
    </location>
</feature>
<dbReference type="InterPro" id="IPR029472">
    <property type="entry name" value="Copia-like_N"/>
</dbReference>
<evidence type="ECO:0000313" key="3">
    <source>
        <dbReference type="Proteomes" id="UP000075243"/>
    </source>
</evidence>